<gene>
    <name evidence="3" type="ORF">g.23009</name>
</gene>
<reference evidence="3" key="1">
    <citation type="submission" date="2015-08" db="EMBL/GenBank/DDBJ databases">
        <authorList>
            <person name="Babu N.S."/>
            <person name="Beckwith C.J."/>
            <person name="Beseler K.G."/>
            <person name="Brison A."/>
            <person name="Carone J.V."/>
            <person name="Caskin T.P."/>
            <person name="Diamond M."/>
            <person name="Durham M.E."/>
            <person name="Foxe J.M."/>
            <person name="Go M."/>
            <person name="Henderson B.A."/>
            <person name="Jones I.B."/>
            <person name="McGettigan J.A."/>
            <person name="Micheletti S.J."/>
            <person name="Nasrallah M.E."/>
            <person name="Ortiz D."/>
            <person name="Piller C.R."/>
            <person name="Privatt S.R."/>
            <person name="Schneider S.L."/>
            <person name="Sharp S."/>
            <person name="Smith T.C."/>
            <person name="Stanton J.D."/>
            <person name="Ullery H.E."/>
            <person name="Wilson R.J."/>
            <person name="Serrano M.G."/>
            <person name="Buck G."/>
            <person name="Lee V."/>
            <person name="Wang Y."/>
            <person name="Carvalho R."/>
            <person name="Voegtly L."/>
            <person name="Shi R."/>
            <person name="Duckworth R."/>
            <person name="Johnson A."/>
            <person name="Loviza R."/>
            <person name="Walstead R."/>
            <person name="Shah Z."/>
            <person name="Kiflezghi M."/>
            <person name="Wade K."/>
            <person name="Ball S.L."/>
            <person name="Bradley K.W."/>
            <person name="Asai D.J."/>
            <person name="Bowman C.A."/>
            <person name="Russell D.A."/>
            <person name="Pope W.H."/>
            <person name="Jacobs-Sera D."/>
            <person name="Hendrix R.W."/>
            <person name="Hatfull G.F."/>
        </authorList>
    </citation>
    <scope>NUCLEOTIDE SEQUENCE</scope>
</reference>
<organism evidence="3">
    <name type="scientific">Auxenochlorella protothecoides</name>
    <name type="common">Green microalga</name>
    <name type="synonym">Chlorella protothecoides</name>
    <dbReference type="NCBI Taxonomy" id="3075"/>
    <lineage>
        <taxon>Eukaryota</taxon>
        <taxon>Viridiplantae</taxon>
        <taxon>Chlorophyta</taxon>
        <taxon>core chlorophytes</taxon>
        <taxon>Trebouxiophyceae</taxon>
        <taxon>Chlorellales</taxon>
        <taxon>Chlorellaceae</taxon>
        <taxon>Auxenochlorella</taxon>
    </lineage>
</organism>
<feature type="region of interest" description="Disordered" evidence="1">
    <location>
        <begin position="289"/>
        <end position="313"/>
    </location>
</feature>
<dbReference type="InterPro" id="IPR001680">
    <property type="entry name" value="WD40_rpt"/>
</dbReference>
<feature type="region of interest" description="Disordered" evidence="1">
    <location>
        <begin position="578"/>
        <end position="622"/>
    </location>
</feature>
<feature type="domain" description="BCAS3 WD40" evidence="2">
    <location>
        <begin position="86"/>
        <end position="281"/>
    </location>
</feature>
<dbReference type="InterPro" id="IPR048382">
    <property type="entry name" value="BCAS3_WD40"/>
</dbReference>
<dbReference type="InterPro" id="IPR015943">
    <property type="entry name" value="WD40/YVTN_repeat-like_dom_sf"/>
</dbReference>
<dbReference type="PANTHER" id="PTHR13268">
    <property type="entry name" value="BREAST CARCINOMA AMPLIFIED SEQUENCE 3"/>
    <property type="match status" value="1"/>
</dbReference>
<dbReference type="SMART" id="SM00320">
    <property type="entry name" value="WD40"/>
    <property type="match status" value="2"/>
</dbReference>
<feature type="region of interest" description="Disordered" evidence="1">
    <location>
        <begin position="638"/>
        <end position="677"/>
    </location>
</feature>
<feature type="non-terminal residue" evidence="3">
    <location>
        <position position="1"/>
    </location>
</feature>
<dbReference type="Gene3D" id="2.130.10.10">
    <property type="entry name" value="YVTN repeat-like/Quinoprotein amine dehydrogenase"/>
    <property type="match status" value="1"/>
</dbReference>
<dbReference type="GO" id="GO:0006914">
    <property type="term" value="P:autophagy"/>
    <property type="evidence" value="ECO:0007669"/>
    <property type="project" value="InterPro"/>
</dbReference>
<protein>
    <recommendedName>
        <fullName evidence="2">BCAS3 WD40 domain-containing protein</fullName>
    </recommendedName>
</protein>
<proteinExistence type="predicted"/>
<dbReference type="GO" id="GO:0042594">
    <property type="term" value="P:response to starvation"/>
    <property type="evidence" value="ECO:0007669"/>
    <property type="project" value="TreeGrafter"/>
</dbReference>
<sequence length="710" mass="71885">CRSVLPISRCLQRSEHGRGVIPQRGLPPTLVGLRMEAYRDRARQLAGRSLVVGLSALSSAGSKVARAAVAGVGALTATDREKVTAVRFASLEGQGGSPVLLVAYETGFQVWSLENSSEPLELVSRRDGPVRLLDMLAPPAAPAMAGASVVPDSPLAGMHPVLVLAPGSTPAHPDPPPALRFYSLRSHATVHSLALSAPALALAASRRLLLISFPGQLAAFDAVTLEQKFTCLAYSPPSLPHPSVNPNGHEAATPLPAAVPFALGPAWLAYPSPQATPCAKSGVTATRITPVPSRAPAPRTAPSPAGGGHSFPAASDLARDAVQRGGRTLAAAGGAGYRYLSTQLAAWRGGQGHAASAGAGIGAGPGPGSGAEGPVAVADALVPGTVVVREVGGLRVVAHFRAHTSALAALAFDPSGMLLATASTAGRSVRVWRVVTPTGRAAGAAPDATARPSPVQCLACLVRGLTPASIQGLAFSPDTRRCVAVSGRGTAHVFELPAGADAARPGADERISAPPRVAAVGRARRPGLLRGSRVAAAADGAARAIAGAGPPPFPCVASWGAEPGARLLTAGADGVLMTHEVPGPGARDPGAACPGPDADESSDGEAPGGASPAAPTSVPALREAERWDLGRRYGWLEREGEVAGSPGEDSDAAVDGERHADAAGVQEDGAASPRERQRWLAQVEPVWGYWPEPELALRAAVRLCPQGSAA</sequence>
<dbReference type="GO" id="GO:0005737">
    <property type="term" value="C:cytoplasm"/>
    <property type="evidence" value="ECO:0007669"/>
    <property type="project" value="TreeGrafter"/>
</dbReference>
<dbReference type="Pfam" id="PF21034">
    <property type="entry name" value="BCAS3_WD40"/>
    <property type="match status" value="2"/>
</dbReference>
<dbReference type="InterPro" id="IPR045142">
    <property type="entry name" value="BCAS3-like"/>
</dbReference>
<dbReference type="SUPFAM" id="SSF50978">
    <property type="entry name" value="WD40 repeat-like"/>
    <property type="match status" value="1"/>
</dbReference>
<feature type="domain" description="BCAS3 WD40" evidence="2">
    <location>
        <begin position="384"/>
        <end position="497"/>
    </location>
</feature>
<dbReference type="PANTHER" id="PTHR13268:SF0">
    <property type="entry name" value="BCAS3 MICROTUBULE ASSOCIATED CELL MIGRATION FACTOR"/>
    <property type="match status" value="1"/>
</dbReference>
<dbReference type="InterPro" id="IPR036322">
    <property type="entry name" value="WD40_repeat_dom_sf"/>
</dbReference>
<accession>A0A1D2AF21</accession>
<name>A0A1D2AF21_AUXPR</name>
<dbReference type="AlphaFoldDB" id="A0A1D2AF21"/>
<evidence type="ECO:0000259" key="2">
    <source>
        <dbReference type="Pfam" id="PF21034"/>
    </source>
</evidence>
<evidence type="ECO:0000313" key="3">
    <source>
        <dbReference type="EMBL" id="JAT77797.1"/>
    </source>
</evidence>
<feature type="compositionally biased region" description="Low complexity" evidence="1">
    <location>
        <begin position="604"/>
        <end position="620"/>
    </location>
</feature>
<evidence type="ECO:0000256" key="1">
    <source>
        <dbReference type="SAM" id="MobiDB-lite"/>
    </source>
</evidence>
<dbReference type="EMBL" id="GDKF01000825">
    <property type="protein sequence ID" value="JAT77797.1"/>
    <property type="molecule type" value="Transcribed_RNA"/>
</dbReference>